<keyword evidence="2" id="KW-0328">Glycosyltransferase</keyword>
<dbReference type="GO" id="GO:0016758">
    <property type="term" value="F:hexosyltransferase activity"/>
    <property type="evidence" value="ECO:0007669"/>
    <property type="project" value="UniProtKB-ARBA"/>
</dbReference>
<dbReference type="PANTHER" id="PTHR22916">
    <property type="entry name" value="GLYCOSYLTRANSFERASE"/>
    <property type="match status" value="1"/>
</dbReference>
<dbReference type="SUPFAM" id="SSF53448">
    <property type="entry name" value="Nucleotide-diphospho-sugar transferases"/>
    <property type="match status" value="1"/>
</dbReference>
<sequence>MAKIDILLASYNGGNYIEQQILSIIAQQYQNWCLLIHDDGSSDNTVKIVLKWSSIDSRIRLIDDNIKYMEVATNFLHLLNYSTSDYIMFCDQDDIWFDNKLQLMYDAIIHRNNNIPQVIYSNAYIWKPDEGIKGLATHTFPRKLGQFLFLNSGMQGCTSIFNKAMKERLQEWSGGCAMHDHLLHLMGLTLGEVLYLPTVLMLYRQHDNNVTGKASAKILDWKKIKHKSVPVVCIKHFRSVETFYEKFGMFIRESDKRAIKQYLRLPTKNIIEKILIIMLYKFQLFNSSFLLLLKVTTRSYIKLDD</sequence>
<dbReference type="Gene3D" id="3.90.550.10">
    <property type="entry name" value="Spore Coat Polysaccharide Biosynthesis Protein SpsA, Chain A"/>
    <property type="match status" value="1"/>
</dbReference>
<protein>
    <submittedName>
        <fullName evidence="2">UDP-Glc:alpha-D-GlcNAc-diphosphoundecaprenol beta-1 3-glucosyltransferase</fullName>
        <ecNumber evidence="2">2.4.1.305</ecNumber>
    </submittedName>
</protein>
<name>A0A5J4R577_9ZZZZ</name>
<gene>
    <name evidence="2" type="ORF">EZS27_021851</name>
</gene>
<organism evidence="2">
    <name type="scientific">termite gut metagenome</name>
    <dbReference type="NCBI Taxonomy" id="433724"/>
    <lineage>
        <taxon>unclassified sequences</taxon>
        <taxon>metagenomes</taxon>
        <taxon>organismal metagenomes</taxon>
    </lineage>
</organism>
<accession>A0A5J4R577</accession>
<feature type="domain" description="Glycosyltransferase 2-like" evidence="1">
    <location>
        <begin position="6"/>
        <end position="125"/>
    </location>
</feature>
<dbReference type="AlphaFoldDB" id="A0A5J4R577"/>
<dbReference type="EMBL" id="SNRY01001665">
    <property type="protein sequence ID" value="KAA6329327.1"/>
    <property type="molecule type" value="Genomic_DNA"/>
</dbReference>
<reference evidence="2" key="1">
    <citation type="submission" date="2019-03" db="EMBL/GenBank/DDBJ databases">
        <title>Single cell metagenomics reveals metabolic interactions within the superorganism composed of flagellate Streblomastix strix and complex community of Bacteroidetes bacteria on its surface.</title>
        <authorList>
            <person name="Treitli S.C."/>
            <person name="Kolisko M."/>
            <person name="Husnik F."/>
            <person name="Keeling P."/>
            <person name="Hampl V."/>
        </authorList>
    </citation>
    <scope>NUCLEOTIDE SEQUENCE</scope>
    <source>
        <strain evidence="2">STM</strain>
    </source>
</reference>
<comment type="caution">
    <text evidence="2">The sequence shown here is derived from an EMBL/GenBank/DDBJ whole genome shotgun (WGS) entry which is preliminary data.</text>
</comment>
<dbReference type="CDD" id="cd04196">
    <property type="entry name" value="GT_2_like_d"/>
    <property type="match status" value="1"/>
</dbReference>
<proteinExistence type="predicted"/>
<keyword evidence="2" id="KW-0808">Transferase</keyword>
<dbReference type="InterPro" id="IPR029044">
    <property type="entry name" value="Nucleotide-diphossugar_trans"/>
</dbReference>
<evidence type="ECO:0000313" key="2">
    <source>
        <dbReference type="EMBL" id="KAA6329327.1"/>
    </source>
</evidence>
<dbReference type="Pfam" id="PF00535">
    <property type="entry name" value="Glycos_transf_2"/>
    <property type="match status" value="1"/>
</dbReference>
<evidence type="ECO:0000259" key="1">
    <source>
        <dbReference type="Pfam" id="PF00535"/>
    </source>
</evidence>
<dbReference type="EC" id="2.4.1.305" evidence="2"/>
<dbReference type="InterPro" id="IPR001173">
    <property type="entry name" value="Glyco_trans_2-like"/>
</dbReference>
<dbReference type="PANTHER" id="PTHR22916:SF3">
    <property type="entry name" value="UDP-GLCNAC:BETAGAL BETA-1,3-N-ACETYLGLUCOSAMINYLTRANSFERASE-LIKE PROTEIN 1"/>
    <property type="match status" value="1"/>
</dbReference>